<evidence type="ECO:0000313" key="3">
    <source>
        <dbReference type="Proteomes" id="UP000518300"/>
    </source>
</evidence>
<evidence type="ECO:0000313" key="2">
    <source>
        <dbReference type="EMBL" id="NMO17527.1"/>
    </source>
</evidence>
<reference evidence="2 3" key="1">
    <citation type="submission" date="2020-04" db="EMBL/GenBank/DDBJ databases">
        <title>Draft genome of Pyxidicoccus fallax type strain.</title>
        <authorList>
            <person name="Whitworth D.E."/>
        </authorList>
    </citation>
    <scope>NUCLEOTIDE SEQUENCE [LARGE SCALE GENOMIC DNA]</scope>
    <source>
        <strain evidence="2 3">DSM 14698</strain>
    </source>
</reference>
<name>A0A848LIH8_9BACT</name>
<evidence type="ECO:0000256" key="1">
    <source>
        <dbReference type="SAM" id="Phobius"/>
    </source>
</evidence>
<dbReference type="AlphaFoldDB" id="A0A848LIH8"/>
<dbReference type="InterPro" id="IPR007339">
    <property type="entry name" value="RclC-like"/>
</dbReference>
<keyword evidence="1" id="KW-0472">Membrane</keyword>
<keyword evidence="1" id="KW-1133">Transmembrane helix</keyword>
<dbReference type="EMBL" id="JABBJJ010000101">
    <property type="protein sequence ID" value="NMO17527.1"/>
    <property type="molecule type" value="Genomic_DNA"/>
</dbReference>
<keyword evidence="1" id="KW-0812">Transmembrane</keyword>
<accession>A0A848LIH8</accession>
<proteinExistence type="predicted"/>
<dbReference type="Proteomes" id="UP000518300">
    <property type="component" value="Unassembled WGS sequence"/>
</dbReference>
<sequence>MKAFEQALRWAAGAEKLGMAVLRAGLVTVLVWIGGLKAFPYEADGIVPFVANSPAMSFFYSAPTPEYRAHVNKEGELIEANRRWHEANGTYRFSWGLGAVIVLLGLLVAAHPWKPVLGFIGGFLVAGMSVVTLSFLVTTPESWVPALGDAHTGFPYLSARGRLVIKDAIMLGAALVVMAHSARAALAQRAHSG</sequence>
<dbReference type="RefSeq" id="WP_169346809.1">
    <property type="nucleotide sequence ID" value="NZ_JABBJJ010000101.1"/>
</dbReference>
<feature type="transmembrane region" description="Helical" evidence="1">
    <location>
        <begin position="93"/>
        <end position="110"/>
    </location>
</feature>
<organism evidence="2 3">
    <name type="scientific">Pyxidicoccus fallax</name>
    <dbReference type="NCBI Taxonomy" id="394095"/>
    <lineage>
        <taxon>Bacteria</taxon>
        <taxon>Pseudomonadati</taxon>
        <taxon>Myxococcota</taxon>
        <taxon>Myxococcia</taxon>
        <taxon>Myxococcales</taxon>
        <taxon>Cystobacterineae</taxon>
        <taxon>Myxococcaceae</taxon>
        <taxon>Pyxidicoccus</taxon>
    </lineage>
</organism>
<feature type="transmembrane region" description="Helical" evidence="1">
    <location>
        <begin position="117"/>
        <end position="137"/>
    </location>
</feature>
<dbReference type="GO" id="GO:1901530">
    <property type="term" value="P:response to hypochlorite"/>
    <property type="evidence" value="ECO:0007669"/>
    <property type="project" value="TreeGrafter"/>
</dbReference>
<dbReference type="PANTHER" id="PTHR40106">
    <property type="entry name" value="INNER MEMBRANE PROTEIN RCLC"/>
    <property type="match status" value="1"/>
</dbReference>
<comment type="caution">
    <text evidence="2">The sequence shown here is derived from an EMBL/GenBank/DDBJ whole genome shotgun (WGS) entry which is preliminary data.</text>
</comment>
<keyword evidence="3" id="KW-1185">Reference proteome</keyword>
<gene>
    <name evidence="2" type="ORF">HG543_22065</name>
</gene>
<dbReference type="Pfam" id="PF04224">
    <property type="entry name" value="DUF417"/>
    <property type="match status" value="1"/>
</dbReference>
<protein>
    <submittedName>
        <fullName evidence="2">DUF417 domain-containing protein</fullName>
    </submittedName>
</protein>
<dbReference type="PANTHER" id="PTHR40106:SF1">
    <property type="entry name" value="INNER MEMBRANE PROTEIN RCLC"/>
    <property type="match status" value="1"/>
</dbReference>
<dbReference type="GO" id="GO:0005886">
    <property type="term" value="C:plasma membrane"/>
    <property type="evidence" value="ECO:0007669"/>
    <property type="project" value="TreeGrafter"/>
</dbReference>